<evidence type="ECO:0000256" key="5">
    <source>
        <dbReference type="PROSITE-ProRule" id="PRU00104"/>
    </source>
</evidence>
<evidence type="ECO:0000256" key="2">
    <source>
        <dbReference type="ARBA" id="ARBA00012485"/>
    </source>
</evidence>
<feature type="domain" description="HECT" evidence="6">
    <location>
        <begin position="1"/>
        <end position="142"/>
    </location>
</feature>
<comment type="catalytic activity">
    <reaction evidence="1">
        <text>S-ubiquitinyl-[E2 ubiquitin-conjugating enzyme]-L-cysteine + [acceptor protein]-L-lysine = [E2 ubiquitin-conjugating enzyme]-L-cysteine + N(6)-ubiquitinyl-[acceptor protein]-L-lysine.</text>
        <dbReference type="EC" id="2.3.2.26"/>
    </reaction>
</comment>
<feature type="non-terminal residue" evidence="7">
    <location>
        <position position="142"/>
    </location>
</feature>
<evidence type="ECO:0000256" key="4">
    <source>
        <dbReference type="ARBA" id="ARBA00022786"/>
    </source>
</evidence>
<keyword evidence="4 5" id="KW-0833">Ubl conjugation pathway</keyword>
<dbReference type="GO" id="GO:0061630">
    <property type="term" value="F:ubiquitin protein ligase activity"/>
    <property type="evidence" value="ECO:0007669"/>
    <property type="project" value="UniProtKB-EC"/>
</dbReference>
<dbReference type="SUPFAM" id="SSF56204">
    <property type="entry name" value="Hect, E3 ligase catalytic domain"/>
    <property type="match status" value="1"/>
</dbReference>
<name>A0A091SCH6_9AVES</name>
<dbReference type="PANTHER" id="PTHR45700:SF8">
    <property type="entry name" value="HECT-TYPE E3 UBIQUITIN TRANSFERASE"/>
    <property type="match status" value="1"/>
</dbReference>
<dbReference type="EMBL" id="KK815629">
    <property type="protein sequence ID" value="KFQ38120.1"/>
    <property type="molecule type" value="Genomic_DNA"/>
</dbReference>
<evidence type="ECO:0000256" key="1">
    <source>
        <dbReference type="ARBA" id="ARBA00000885"/>
    </source>
</evidence>
<evidence type="ECO:0000313" key="7">
    <source>
        <dbReference type="EMBL" id="KFQ38120.1"/>
    </source>
</evidence>
<dbReference type="InterPro" id="IPR000569">
    <property type="entry name" value="HECT_dom"/>
</dbReference>
<gene>
    <name evidence="7" type="ORF">N332_10561</name>
</gene>
<evidence type="ECO:0000259" key="6">
    <source>
        <dbReference type="PROSITE" id="PS50237"/>
    </source>
</evidence>
<dbReference type="Pfam" id="PF00632">
    <property type="entry name" value="HECT"/>
    <property type="match status" value="1"/>
</dbReference>
<dbReference type="AlphaFoldDB" id="A0A091SCH6"/>
<accession>A0A091SCH6</accession>
<proteinExistence type="predicted"/>
<dbReference type="Gene3D" id="3.30.2410.10">
    <property type="entry name" value="Hect, E3 ligase catalytic domain"/>
    <property type="match status" value="1"/>
</dbReference>
<dbReference type="Gene3D" id="3.30.2160.10">
    <property type="entry name" value="Hect, E3 ligase catalytic domain"/>
    <property type="match status" value="1"/>
</dbReference>
<sequence length="142" mass="17143">RKEFVDLYVNYVLNKSVQKPFEDFMRGFLRGCPGRMWKMFFPVELQIVLQGHTKFDWHLLEKNVTYMGYKKIDPTIRNFWIVFHKLPEEKKKMFLAFLSGSDRIPAYGLEYFQFYIADPLEKNPDELYPFVNTCSHILFLPR</sequence>
<dbReference type="InterPro" id="IPR044611">
    <property type="entry name" value="E3A/B/C-like"/>
</dbReference>
<keyword evidence="3" id="KW-0808">Transferase</keyword>
<reference evidence="7 8" key="1">
    <citation type="submission" date="2014-04" db="EMBL/GenBank/DDBJ databases">
        <title>Genome evolution of avian class.</title>
        <authorList>
            <person name="Zhang G."/>
            <person name="Li C."/>
        </authorList>
    </citation>
    <scope>NUCLEOTIDE SEQUENCE [LARGE SCALE GENOMIC DNA]</scope>
    <source>
        <strain evidence="7">BGI_N332</strain>
    </source>
</reference>
<dbReference type="PANTHER" id="PTHR45700">
    <property type="entry name" value="UBIQUITIN-PROTEIN LIGASE E3C"/>
    <property type="match status" value="1"/>
</dbReference>
<feature type="non-terminal residue" evidence="7">
    <location>
        <position position="1"/>
    </location>
</feature>
<dbReference type="InterPro" id="IPR035983">
    <property type="entry name" value="Hect_E3_ubiquitin_ligase"/>
</dbReference>
<evidence type="ECO:0000313" key="8">
    <source>
        <dbReference type="Proteomes" id="UP000053369"/>
    </source>
</evidence>
<dbReference type="EC" id="2.3.2.26" evidence="2"/>
<dbReference type="PROSITE" id="PS50237">
    <property type="entry name" value="HECT"/>
    <property type="match status" value="1"/>
</dbReference>
<dbReference type="GO" id="GO:0000209">
    <property type="term" value="P:protein polyubiquitination"/>
    <property type="evidence" value="ECO:0007669"/>
    <property type="project" value="InterPro"/>
</dbReference>
<dbReference type="Proteomes" id="UP000053369">
    <property type="component" value="Unassembled WGS sequence"/>
</dbReference>
<dbReference type="Gene3D" id="3.90.1750.10">
    <property type="entry name" value="Hect, E3 ligase catalytic domains"/>
    <property type="match status" value="1"/>
</dbReference>
<organism evidence="7 8">
    <name type="scientific">Mesitornis unicolor</name>
    <name type="common">brown roatelo</name>
    <dbReference type="NCBI Taxonomy" id="54374"/>
    <lineage>
        <taxon>Eukaryota</taxon>
        <taxon>Metazoa</taxon>
        <taxon>Chordata</taxon>
        <taxon>Craniata</taxon>
        <taxon>Vertebrata</taxon>
        <taxon>Euteleostomi</taxon>
        <taxon>Archelosauria</taxon>
        <taxon>Archosauria</taxon>
        <taxon>Dinosauria</taxon>
        <taxon>Saurischia</taxon>
        <taxon>Theropoda</taxon>
        <taxon>Coelurosauria</taxon>
        <taxon>Aves</taxon>
        <taxon>Neognathae</taxon>
        <taxon>Neoaves</taxon>
        <taxon>Columbimorphae</taxon>
        <taxon>Mesitornithiformes</taxon>
        <taxon>Mesitornithidae</taxon>
        <taxon>Mesitornis</taxon>
    </lineage>
</organism>
<feature type="active site" description="Glycyl thioester intermediate" evidence="5">
    <location>
        <position position="134"/>
    </location>
</feature>
<evidence type="ECO:0000256" key="3">
    <source>
        <dbReference type="ARBA" id="ARBA00022679"/>
    </source>
</evidence>
<protein>
    <recommendedName>
        <fullName evidence="2">HECT-type E3 ubiquitin transferase</fullName>
        <ecNumber evidence="2">2.3.2.26</ecNumber>
    </recommendedName>
</protein>
<keyword evidence="8" id="KW-1185">Reference proteome</keyword>